<dbReference type="InterPro" id="IPR036291">
    <property type="entry name" value="NAD(P)-bd_dom_sf"/>
</dbReference>
<dbReference type="Gene3D" id="3.40.50.720">
    <property type="entry name" value="NAD(P)-binding Rossmann-like Domain"/>
    <property type="match status" value="1"/>
</dbReference>
<gene>
    <name evidence="3" type="ORF">KC19_9G154000</name>
</gene>
<name>A0A8T0GUE5_CERPU</name>
<dbReference type="AlphaFoldDB" id="A0A8T0GUE5"/>
<evidence type="ECO:0000313" key="3">
    <source>
        <dbReference type="EMBL" id="KAG0562533.1"/>
    </source>
</evidence>
<dbReference type="SUPFAM" id="SSF51735">
    <property type="entry name" value="NAD(P)-binding Rossmann-fold domains"/>
    <property type="match status" value="1"/>
</dbReference>
<dbReference type="Pfam" id="PF00107">
    <property type="entry name" value="ADH_zinc_N"/>
    <property type="match status" value="1"/>
</dbReference>
<feature type="region of interest" description="Disordered" evidence="1">
    <location>
        <begin position="1"/>
        <end position="21"/>
    </location>
</feature>
<dbReference type="Gene3D" id="3.90.180.10">
    <property type="entry name" value="Medium-chain alcohol dehydrogenases, catalytic domain"/>
    <property type="match status" value="1"/>
</dbReference>
<feature type="domain" description="Alcohol dehydrogenase-like C-terminal" evidence="2">
    <location>
        <begin position="20"/>
        <end position="144"/>
    </location>
</feature>
<accession>A0A8T0GUE5</accession>
<sequence>MDAGDAHHITQPSQEGRAGGVGSSAVHIGKLLGAVVIGVTRGQEKAELLRTLGADLVVDPTDGGLINTVKAFLKSRKLRGVDVLYDPVGGKLFKDSMKLLSWGAKILVIGFTSGEIPSIPANILLVKNLTVHGLYWGSYKTFNPKVMQDSMQGLLEMLTNGSLRVHISHTFSLTEANKAFAMVSQREVRGKVIILPGGTSESPKSRL</sequence>
<evidence type="ECO:0000259" key="2">
    <source>
        <dbReference type="Pfam" id="PF00107"/>
    </source>
</evidence>
<evidence type="ECO:0000256" key="1">
    <source>
        <dbReference type="SAM" id="MobiDB-lite"/>
    </source>
</evidence>
<dbReference type="EMBL" id="CM026430">
    <property type="protein sequence ID" value="KAG0562533.1"/>
    <property type="molecule type" value="Genomic_DNA"/>
</dbReference>
<dbReference type="InterPro" id="IPR013149">
    <property type="entry name" value="ADH-like_C"/>
</dbReference>
<protein>
    <recommendedName>
        <fullName evidence="2">Alcohol dehydrogenase-like C-terminal domain-containing protein</fullName>
    </recommendedName>
</protein>
<organism evidence="3 4">
    <name type="scientific">Ceratodon purpureus</name>
    <name type="common">Fire moss</name>
    <name type="synonym">Dicranum purpureum</name>
    <dbReference type="NCBI Taxonomy" id="3225"/>
    <lineage>
        <taxon>Eukaryota</taxon>
        <taxon>Viridiplantae</taxon>
        <taxon>Streptophyta</taxon>
        <taxon>Embryophyta</taxon>
        <taxon>Bryophyta</taxon>
        <taxon>Bryophytina</taxon>
        <taxon>Bryopsida</taxon>
        <taxon>Dicranidae</taxon>
        <taxon>Pseudoditrichales</taxon>
        <taxon>Ditrichaceae</taxon>
        <taxon>Ceratodon</taxon>
    </lineage>
</organism>
<proteinExistence type="predicted"/>
<dbReference type="PANTHER" id="PTHR43677">
    <property type="entry name" value="SHORT-CHAIN DEHYDROGENASE/REDUCTASE"/>
    <property type="match status" value="1"/>
</dbReference>
<keyword evidence="4" id="KW-1185">Reference proteome</keyword>
<dbReference type="Proteomes" id="UP000822688">
    <property type="component" value="Chromosome 9"/>
</dbReference>
<reference evidence="3" key="1">
    <citation type="submission" date="2020-06" db="EMBL/GenBank/DDBJ databases">
        <title>WGS assembly of Ceratodon purpureus strain R40.</title>
        <authorList>
            <person name="Carey S.B."/>
            <person name="Jenkins J."/>
            <person name="Shu S."/>
            <person name="Lovell J.T."/>
            <person name="Sreedasyam A."/>
            <person name="Maumus F."/>
            <person name="Tiley G.P."/>
            <person name="Fernandez-Pozo N."/>
            <person name="Barry K."/>
            <person name="Chen C."/>
            <person name="Wang M."/>
            <person name="Lipzen A."/>
            <person name="Daum C."/>
            <person name="Saski C.A."/>
            <person name="Payton A.C."/>
            <person name="Mcbreen J.C."/>
            <person name="Conrad R.E."/>
            <person name="Kollar L.M."/>
            <person name="Olsson S."/>
            <person name="Huttunen S."/>
            <person name="Landis J.B."/>
            <person name="Wickett N.J."/>
            <person name="Johnson M.G."/>
            <person name="Rensing S.A."/>
            <person name="Grimwood J."/>
            <person name="Schmutz J."/>
            <person name="Mcdaniel S.F."/>
        </authorList>
    </citation>
    <scope>NUCLEOTIDE SEQUENCE</scope>
    <source>
        <strain evidence="3">R40</strain>
    </source>
</reference>
<comment type="caution">
    <text evidence="3">The sequence shown here is derived from an EMBL/GenBank/DDBJ whole genome shotgun (WGS) entry which is preliminary data.</text>
</comment>
<dbReference type="PANTHER" id="PTHR43677:SF4">
    <property type="entry name" value="QUINONE OXIDOREDUCTASE-LIKE PROTEIN 2"/>
    <property type="match status" value="1"/>
</dbReference>
<dbReference type="InterPro" id="IPR051397">
    <property type="entry name" value="Zn-ADH-like_protein"/>
</dbReference>
<evidence type="ECO:0000313" key="4">
    <source>
        <dbReference type="Proteomes" id="UP000822688"/>
    </source>
</evidence>
<dbReference type="GO" id="GO:0016491">
    <property type="term" value="F:oxidoreductase activity"/>
    <property type="evidence" value="ECO:0007669"/>
    <property type="project" value="TreeGrafter"/>
</dbReference>